<comment type="similarity">
    <text evidence="2 9">Belongs to the CRISPR-associated endoribonuclease Cas2 protein family.</text>
</comment>
<dbReference type="Proteomes" id="UP000464378">
    <property type="component" value="Chromosome"/>
</dbReference>
<dbReference type="GO" id="GO:0016787">
    <property type="term" value="F:hydrolase activity"/>
    <property type="evidence" value="ECO:0007669"/>
    <property type="project" value="UniProtKB-KW"/>
</dbReference>
<dbReference type="CDD" id="cd09725">
    <property type="entry name" value="Cas2_I_II_III"/>
    <property type="match status" value="1"/>
</dbReference>
<dbReference type="HAMAP" id="MF_01471">
    <property type="entry name" value="Cas2"/>
    <property type="match status" value="1"/>
</dbReference>
<comment type="subunit">
    <text evidence="9">Homodimer, forms a heterotetramer with a Cas1 homodimer.</text>
</comment>
<gene>
    <name evidence="9" type="primary">cas2</name>
    <name evidence="10" type="ORF">GMBLW1_22550</name>
</gene>
<evidence type="ECO:0000256" key="1">
    <source>
        <dbReference type="ARBA" id="ARBA00001946"/>
    </source>
</evidence>
<dbReference type="Gene3D" id="3.30.70.240">
    <property type="match status" value="1"/>
</dbReference>
<comment type="function">
    <text evidence="9">CRISPR (clustered regularly interspaced short palindromic repeat), is an adaptive immune system that provides protection against mobile genetic elements (viruses, transposable elements and conjugative plasmids). CRISPR clusters contain sequences complementary to antecedent mobile elements and target invading nucleic acids. CRISPR clusters are transcribed and processed into CRISPR RNA (crRNA). Functions as a ssRNA-specific endoribonuclease. Involved in the integration of spacer DNA into the CRISPR cassette.</text>
</comment>
<dbReference type="SUPFAM" id="SSF143430">
    <property type="entry name" value="TTP0101/SSO1404-like"/>
    <property type="match status" value="1"/>
</dbReference>
<dbReference type="RefSeq" id="WP_162656959.1">
    <property type="nucleotide sequence ID" value="NZ_LR593887.1"/>
</dbReference>
<keyword evidence="8 9" id="KW-0051">Antiviral defense</keyword>
<dbReference type="GO" id="GO:0043571">
    <property type="term" value="P:maintenance of CRISPR repeat elements"/>
    <property type="evidence" value="ECO:0007669"/>
    <property type="project" value="UniProtKB-UniRule"/>
</dbReference>
<evidence type="ECO:0000256" key="2">
    <source>
        <dbReference type="ARBA" id="ARBA00009959"/>
    </source>
</evidence>
<proteinExistence type="inferred from homology"/>
<dbReference type="Pfam" id="PF09827">
    <property type="entry name" value="CRISPR_Cas2"/>
    <property type="match status" value="1"/>
</dbReference>
<sequence length="98" mass="11095">MRSLILIAYDISDDKRRTKIFQQLKGFGEAIQYSLFQCKLTGTERAKLRAELWEQIDHSKDRIVMIDIGPEQGRAALALDAFGQPMVDSSAHQGMLIV</sequence>
<evidence type="ECO:0000256" key="3">
    <source>
        <dbReference type="ARBA" id="ARBA00022722"/>
    </source>
</evidence>
<evidence type="ECO:0000256" key="5">
    <source>
        <dbReference type="ARBA" id="ARBA00022759"/>
    </source>
</evidence>
<dbReference type="GO" id="GO:0004521">
    <property type="term" value="F:RNA endonuclease activity"/>
    <property type="evidence" value="ECO:0007669"/>
    <property type="project" value="InterPro"/>
</dbReference>
<dbReference type="InParanoid" id="A0A6C2YKS1"/>
<evidence type="ECO:0000256" key="6">
    <source>
        <dbReference type="ARBA" id="ARBA00022801"/>
    </source>
</evidence>
<organism evidence="10">
    <name type="scientific">Tuwongella immobilis</name>
    <dbReference type="NCBI Taxonomy" id="692036"/>
    <lineage>
        <taxon>Bacteria</taxon>
        <taxon>Pseudomonadati</taxon>
        <taxon>Planctomycetota</taxon>
        <taxon>Planctomycetia</taxon>
        <taxon>Gemmatales</taxon>
        <taxon>Gemmataceae</taxon>
        <taxon>Tuwongella</taxon>
    </lineage>
</organism>
<dbReference type="InterPro" id="IPR021127">
    <property type="entry name" value="CRISPR_associated_Cas2"/>
</dbReference>
<dbReference type="GO" id="GO:0046872">
    <property type="term" value="F:metal ion binding"/>
    <property type="evidence" value="ECO:0007669"/>
    <property type="project" value="UniProtKB-UniRule"/>
</dbReference>
<evidence type="ECO:0000256" key="8">
    <source>
        <dbReference type="ARBA" id="ARBA00023118"/>
    </source>
</evidence>
<dbReference type="GO" id="GO:0051607">
    <property type="term" value="P:defense response to virus"/>
    <property type="evidence" value="ECO:0007669"/>
    <property type="project" value="UniProtKB-UniRule"/>
</dbReference>
<feature type="binding site" evidence="9">
    <location>
        <position position="10"/>
    </location>
    <ligand>
        <name>Mg(2+)</name>
        <dbReference type="ChEBI" id="CHEBI:18420"/>
        <note>catalytic</note>
    </ligand>
</feature>
<evidence type="ECO:0000313" key="11">
    <source>
        <dbReference type="Proteomes" id="UP000464378"/>
    </source>
</evidence>
<reference evidence="10" key="1">
    <citation type="submission" date="2019-04" db="EMBL/GenBank/DDBJ databases">
        <authorList>
            <consortium name="Science for Life Laboratories"/>
        </authorList>
    </citation>
    <scope>NUCLEOTIDE SEQUENCE</scope>
    <source>
        <strain evidence="10">MBLW1</strain>
    </source>
</reference>
<accession>A0A6C2YKS1</accession>
<keyword evidence="11" id="KW-1185">Reference proteome</keyword>
<dbReference type="PANTHER" id="PTHR34405:SF3">
    <property type="entry name" value="CRISPR-ASSOCIATED ENDORIBONUCLEASE CAS2 3"/>
    <property type="match status" value="1"/>
</dbReference>
<dbReference type="EMBL" id="LR593887">
    <property type="protein sequence ID" value="VTR99203.1"/>
    <property type="molecule type" value="Genomic_DNA"/>
</dbReference>
<protein>
    <recommendedName>
        <fullName evidence="9">CRISPR-associated endoribonuclease Cas2</fullName>
        <ecNumber evidence="9">3.1.-.-</ecNumber>
    </recommendedName>
</protein>
<evidence type="ECO:0000256" key="9">
    <source>
        <dbReference type="HAMAP-Rule" id="MF_01471"/>
    </source>
</evidence>
<keyword evidence="4 9" id="KW-0479">Metal-binding</keyword>
<dbReference type="AlphaFoldDB" id="A0A6C2YKS1"/>
<keyword evidence="3 9" id="KW-0540">Nuclease</keyword>
<evidence type="ECO:0000256" key="4">
    <source>
        <dbReference type="ARBA" id="ARBA00022723"/>
    </source>
</evidence>
<dbReference type="NCBIfam" id="TIGR01573">
    <property type="entry name" value="cas2"/>
    <property type="match status" value="1"/>
</dbReference>
<dbReference type="EMBL" id="LR586016">
    <property type="protein sequence ID" value="VIP01705.1"/>
    <property type="molecule type" value="Genomic_DNA"/>
</dbReference>
<comment type="cofactor">
    <cofactor evidence="1 9">
        <name>Mg(2+)</name>
        <dbReference type="ChEBI" id="CHEBI:18420"/>
    </cofactor>
</comment>
<evidence type="ECO:0000256" key="7">
    <source>
        <dbReference type="ARBA" id="ARBA00022842"/>
    </source>
</evidence>
<keyword evidence="7 9" id="KW-0460">Magnesium</keyword>
<evidence type="ECO:0000313" key="10">
    <source>
        <dbReference type="EMBL" id="VIP01705.1"/>
    </source>
</evidence>
<dbReference type="EC" id="3.1.-.-" evidence="9"/>
<keyword evidence="6 9" id="KW-0378">Hydrolase</keyword>
<name>A0A6C2YKS1_9BACT</name>
<dbReference type="PANTHER" id="PTHR34405">
    <property type="entry name" value="CRISPR-ASSOCIATED ENDORIBONUCLEASE CAS2"/>
    <property type="match status" value="1"/>
</dbReference>
<keyword evidence="5 9" id="KW-0255">Endonuclease</keyword>
<dbReference type="KEGG" id="tim:GMBLW1_22550"/>
<dbReference type="InterPro" id="IPR019199">
    <property type="entry name" value="Virulence_VapD/CRISPR_Cas2"/>
</dbReference>